<evidence type="ECO:0000313" key="2">
    <source>
        <dbReference type="Proteomes" id="UP000199377"/>
    </source>
</evidence>
<protein>
    <submittedName>
        <fullName evidence="1">Phage tail tube protein, GTA-gp10</fullName>
    </submittedName>
</protein>
<accession>A0A1I3GM53</accession>
<dbReference type="InterPro" id="IPR021791">
    <property type="entry name" value="Phage_TAC_11"/>
</dbReference>
<reference evidence="1 2" key="1">
    <citation type="submission" date="2016-10" db="EMBL/GenBank/DDBJ databases">
        <authorList>
            <person name="de Groot N.N."/>
        </authorList>
    </citation>
    <scope>NUCLEOTIDE SEQUENCE [LARGE SCALE GENOMIC DNA]</scope>
    <source>
        <strain evidence="1 2">CGMCC 1.11030</strain>
    </source>
</reference>
<dbReference type="STRING" id="1114924.SAMN05216258_105228"/>
<dbReference type="AlphaFoldDB" id="A0A1I3GM53"/>
<keyword evidence="2" id="KW-1185">Reference proteome</keyword>
<dbReference type="RefSeq" id="WP_092860058.1">
    <property type="nucleotide sequence ID" value="NZ_FOQH01000005.1"/>
</dbReference>
<evidence type="ECO:0000313" key="1">
    <source>
        <dbReference type="EMBL" id="SFI24342.1"/>
    </source>
</evidence>
<gene>
    <name evidence="1" type="ORF">SAMN05216258_105228</name>
</gene>
<dbReference type="OrthoDB" id="7206814at2"/>
<name>A0A1I3GM53_9RHOB</name>
<proteinExistence type="predicted"/>
<dbReference type="Pfam" id="PF11836">
    <property type="entry name" value="Phage_TAC_11"/>
    <property type="match status" value="1"/>
</dbReference>
<organism evidence="1 2">
    <name type="scientific">Albimonas pacifica</name>
    <dbReference type="NCBI Taxonomy" id="1114924"/>
    <lineage>
        <taxon>Bacteria</taxon>
        <taxon>Pseudomonadati</taxon>
        <taxon>Pseudomonadota</taxon>
        <taxon>Alphaproteobacteria</taxon>
        <taxon>Rhodobacterales</taxon>
        <taxon>Paracoccaceae</taxon>
        <taxon>Albimonas</taxon>
    </lineage>
</organism>
<sequence>MVNAARGEAEVVVEGERRAMRLTLGALAELETRLGATGLPGLIARFEGGEFGASDLVALLGAGLRGGGLAASDEQVASMSFEGGAGGAARAAARLLAATFAPLSEDG</sequence>
<dbReference type="EMBL" id="FOQH01000005">
    <property type="protein sequence ID" value="SFI24342.1"/>
    <property type="molecule type" value="Genomic_DNA"/>
</dbReference>
<dbReference type="Proteomes" id="UP000199377">
    <property type="component" value="Unassembled WGS sequence"/>
</dbReference>